<evidence type="ECO:0000313" key="4">
    <source>
        <dbReference type="EMBL" id="KAL1200175.1"/>
    </source>
</evidence>
<keyword evidence="3" id="KW-0443">Lipid metabolism</keyword>
<dbReference type="EMBL" id="JBANAX010000630">
    <property type="protein sequence ID" value="KAL1200175.1"/>
    <property type="molecule type" value="Genomic_DNA"/>
</dbReference>
<reference evidence="4 5" key="1">
    <citation type="submission" date="2024-04" db="EMBL/GenBank/DDBJ databases">
        <title>Genome assembly C_amara_ONT_v2.</title>
        <authorList>
            <person name="Yant L."/>
            <person name="Moore C."/>
            <person name="Slenker M."/>
        </authorList>
    </citation>
    <scope>NUCLEOTIDE SEQUENCE [LARGE SCALE GENOMIC DNA]</scope>
    <source>
        <tissue evidence="4">Leaf</tissue>
    </source>
</reference>
<proteinExistence type="predicted"/>
<dbReference type="PANTHER" id="PTHR46020">
    <property type="entry name" value="OSJNBB0059K02.9 PROTEIN"/>
    <property type="match status" value="1"/>
</dbReference>
<dbReference type="PANTHER" id="PTHR46020:SF32">
    <property type="entry name" value="GDSL ESTERASE_LIPASE"/>
    <property type="match status" value="1"/>
</dbReference>
<dbReference type="InterPro" id="IPR036514">
    <property type="entry name" value="SGNH_hydro_sf"/>
</dbReference>
<dbReference type="GO" id="GO:0016787">
    <property type="term" value="F:hydrolase activity"/>
    <property type="evidence" value="ECO:0007669"/>
    <property type="project" value="UniProtKB-KW"/>
</dbReference>
<protein>
    <submittedName>
        <fullName evidence="4">GDSL esterase/lipase</fullName>
    </submittedName>
</protein>
<keyword evidence="2" id="KW-0442">Lipid degradation</keyword>
<accession>A0ABD1AFG1</accession>
<dbReference type="Gene3D" id="3.40.50.1110">
    <property type="entry name" value="SGNH hydrolase"/>
    <property type="match status" value="1"/>
</dbReference>
<evidence type="ECO:0000256" key="2">
    <source>
        <dbReference type="ARBA" id="ARBA00022963"/>
    </source>
</evidence>
<organism evidence="4 5">
    <name type="scientific">Cardamine amara subsp. amara</name>
    <dbReference type="NCBI Taxonomy" id="228776"/>
    <lineage>
        <taxon>Eukaryota</taxon>
        <taxon>Viridiplantae</taxon>
        <taxon>Streptophyta</taxon>
        <taxon>Embryophyta</taxon>
        <taxon>Tracheophyta</taxon>
        <taxon>Spermatophyta</taxon>
        <taxon>Magnoliopsida</taxon>
        <taxon>eudicotyledons</taxon>
        <taxon>Gunneridae</taxon>
        <taxon>Pentapetalae</taxon>
        <taxon>rosids</taxon>
        <taxon>malvids</taxon>
        <taxon>Brassicales</taxon>
        <taxon>Brassicaceae</taxon>
        <taxon>Cardamineae</taxon>
        <taxon>Cardamine</taxon>
    </lineage>
</organism>
<name>A0ABD1AFG1_CARAN</name>
<gene>
    <name evidence="4" type="ORF">V5N11_017063</name>
</gene>
<comment type="caution">
    <text evidence="4">The sequence shown here is derived from an EMBL/GenBank/DDBJ whole genome shotgun (WGS) entry which is preliminary data.</text>
</comment>
<evidence type="ECO:0000313" key="5">
    <source>
        <dbReference type="Proteomes" id="UP001558713"/>
    </source>
</evidence>
<evidence type="ECO:0000256" key="3">
    <source>
        <dbReference type="ARBA" id="ARBA00023098"/>
    </source>
</evidence>
<dbReference type="GO" id="GO:0016042">
    <property type="term" value="P:lipid catabolic process"/>
    <property type="evidence" value="ECO:0007669"/>
    <property type="project" value="UniProtKB-KW"/>
</dbReference>
<dbReference type="AlphaFoldDB" id="A0ABD1AFG1"/>
<dbReference type="Proteomes" id="UP001558713">
    <property type="component" value="Unassembled WGS sequence"/>
</dbReference>
<keyword evidence="5" id="KW-1185">Reference proteome</keyword>
<keyword evidence="1" id="KW-0378">Hydrolase</keyword>
<evidence type="ECO:0000256" key="1">
    <source>
        <dbReference type="ARBA" id="ARBA00022801"/>
    </source>
</evidence>
<sequence>MTVLKNKGKNSWSTRFKNPIMKPCCKGFCGYYLDGKKMFTLCDDPKSFFFWDVVHPTQEGWKSIYSVLGNPLTKSLTKL</sequence>